<accession>A0A1B7MXT3</accession>
<dbReference type="Proteomes" id="UP000092154">
    <property type="component" value="Unassembled WGS sequence"/>
</dbReference>
<keyword evidence="2" id="KW-1185">Reference proteome</keyword>
<gene>
    <name evidence="1" type="ORF">K503DRAFT_236470</name>
</gene>
<name>A0A1B7MXT3_9AGAM</name>
<proteinExistence type="predicted"/>
<evidence type="ECO:0000313" key="2">
    <source>
        <dbReference type="Proteomes" id="UP000092154"/>
    </source>
</evidence>
<organism evidence="1 2">
    <name type="scientific">Rhizopogon vinicolor AM-OR11-026</name>
    <dbReference type="NCBI Taxonomy" id="1314800"/>
    <lineage>
        <taxon>Eukaryota</taxon>
        <taxon>Fungi</taxon>
        <taxon>Dikarya</taxon>
        <taxon>Basidiomycota</taxon>
        <taxon>Agaricomycotina</taxon>
        <taxon>Agaricomycetes</taxon>
        <taxon>Agaricomycetidae</taxon>
        <taxon>Boletales</taxon>
        <taxon>Suillineae</taxon>
        <taxon>Rhizopogonaceae</taxon>
        <taxon>Rhizopogon</taxon>
    </lineage>
</organism>
<sequence>MNICSLLKSFGKYNYILRHLALHATTGETLRPSKKAKAGVKSPGPYAIKKSLRRSFVRVKENVSRAVTATCLKQINSLSSRLVTQCHLG</sequence>
<evidence type="ECO:0000313" key="1">
    <source>
        <dbReference type="EMBL" id="OAX37416.1"/>
    </source>
</evidence>
<reference evidence="1 2" key="1">
    <citation type="submission" date="2016-06" db="EMBL/GenBank/DDBJ databases">
        <title>Comparative genomics of the ectomycorrhizal sister species Rhizopogon vinicolor and Rhizopogon vesiculosus (Basidiomycota: Boletales) reveals a divergence of the mating type B locus.</title>
        <authorList>
            <consortium name="DOE Joint Genome Institute"/>
            <person name="Mujic A.B."/>
            <person name="Kuo A."/>
            <person name="Tritt A."/>
            <person name="Lipzen A."/>
            <person name="Chen C."/>
            <person name="Johnson J."/>
            <person name="Sharma A."/>
            <person name="Barry K."/>
            <person name="Grigoriev I.V."/>
            <person name="Spatafora J.W."/>
        </authorList>
    </citation>
    <scope>NUCLEOTIDE SEQUENCE [LARGE SCALE GENOMIC DNA]</scope>
    <source>
        <strain evidence="1 2">AM-OR11-026</strain>
    </source>
</reference>
<protein>
    <submittedName>
        <fullName evidence="1">Uncharacterized protein</fullName>
    </submittedName>
</protein>
<dbReference type="InParanoid" id="A0A1B7MXT3"/>
<dbReference type="AlphaFoldDB" id="A0A1B7MXT3"/>
<dbReference type="EMBL" id="KV448353">
    <property type="protein sequence ID" value="OAX37416.1"/>
    <property type="molecule type" value="Genomic_DNA"/>
</dbReference>